<organism evidence="1 2">
    <name type="scientific">Dreissena polymorpha</name>
    <name type="common">Zebra mussel</name>
    <name type="synonym">Mytilus polymorpha</name>
    <dbReference type="NCBI Taxonomy" id="45954"/>
    <lineage>
        <taxon>Eukaryota</taxon>
        <taxon>Metazoa</taxon>
        <taxon>Spiralia</taxon>
        <taxon>Lophotrochozoa</taxon>
        <taxon>Mollusca</taxon>
        <taxon>Bivalvia</taxon>
        <taxon>Autobranchia</taxon>
        <taxon>Heteroconchia</taxon>
        <taxon>Euheterodonta</taxon>
        <taxon>Imparidentia</taxon>
        <taxon>Neoheterodontei</taxon>
        <taxon>Myida</taxon>
        <taxon>Dreissenoidea</taxon>
        <taxon>Dreissenidae</taxon>
        <taxon>Dreissena</taxon>
    </lineage>
</organism>
<dbReference type="EMBL" id="JAIWYP010000004">
    <property type="protein sequence ID" value="KAH3835342.1"/>
    <property type="molecule type" value="Genomic_DNA"/>
</dbReference>
<evidence type="ECO:0000313" key="2">
    <source>
        <dbReference type="Proteomes" id="UP000828390"/>
    </source>
</evidence>
<comment type="caution">
    <text evidence="1">The sequence shown here is derived from an EMBL/GenBank/DDBJ whole genome shotgun (WGS) entry which is preliminary data.</text>
</comment>
<accession>A0A9D4K8Z4</accession>
<name>A0A9D4K8Z4_DREPO</name>
<proteinExistence type="predicted"/>
<keyword evidence="2" id="KW-1185">Reference proteome</keyword>
<dbReference type="AlphaFoldDB" id="A0A9D4K8Z4"/>
<sequence>MRTKVQLAAKAQKVARDMEHDYEEVVRLLEGEIAQLKLQRDRQVVGRVEVKTKF</sequence>
<reference evidence="1" key="1">
    <citation type="journal article" date="2019" name="bioRxiv">
        <title>The Genome of the Zebra Mussel, Dreissena polymorpha: A Resource for Invasive Species Research.</title>
        <authorList>
            <person name="McCartney M.A."/>
            <person name="Auch B."/>
            <person name="Kono T."/>
            <person name="Mallez S."/>
            <person name="Zhang Y."/>
            <person name="Obille A."/>
            <person name="Becker A."/>
            <person name="Abrahante J.E."/>
            <person name="Garbe J."/>
            <person name="Badalamenti J.P."/>
            <person name="Herman A."/>
            <person name="Mangelson H."/>
            <person name="Liachko I."/>
            <person name="Sullivan S."/>
            <person name="Sone E.D."/>
            <person name="Koren S."/>
            <person name="Silverstein K.A.T."/>
            <person name="Beckman K.B."/>
            <person name="Gohl D.M."/>
        </authorList>
    </citation>
    <scope>NUCLEOTIDE SEQUENCE</scope>
    <source>
        <strain evidence="1">Duluth1</strain>
        <tissue evidence="1">Whole animal</tissue>
    </source>
</reference>
<evidence type="ECO:0000313" key="1">
    <source>
        <dbReference type="EMBL" id="KAH3835342.1"/>
    </source>
</evidence>
<reference evidence="1" key="2">
    <citation type="submission" date="2020-11" db="EMBL/GenBank/DDBJ databases">
        <authorList>
            <person name="McCartney M.A."/>
            <person name="Auch B."/>
            <person name="Kono T."/>
            <person name="Mallez S."/>
            <person name="Becker A."/>
            <person name="Gohl D.M."/>
            <person name="Silverstein K.A.T."/>
            <person name="Koren S."/>
            <person name="Bechman K.B."/>
            <person name="Herman A."/>
            <person name="Abrahante J.E."/>
            <person name="Garbe J."/>
        </authorList>
    </citation>
    <scope>NUCLEOTIDE SEQUENCE</scope>
    <source>
        <strain evidence="1">Duluth1</strain>
        <tissue evidence="1">Whole animal</tissue>
    </source>
</reference>
<gene>
    <name evidence="1" type="ORF">DPMN_108693</name>
</gene>
<protein>
    <submittedName>
        <fullName evidence="1">Uncharacterized protein</fullName>
    </submittedName>
</protein>
<dbReference type="Proteomes" id="UP000828390">
    <property type="component" value="Unassembled WGS sequence"/>
</dbReference>